<organism evidence="1 2">
    <name type="scientific">Paramecium primaurelia</name>
    <dbReference type="NCBI Taxonomy" id="5886"/>
    <lineage>
        <taxon>Eukaryota</taxon>
        <taxon>Sar</taxon>
        <taxon>Alveolata</taxon>
        <taxon>Ciliophora</taxon>
        <taxon>Intramacronucleata</taxon>
        <taxon>Oligohymenophorea</taxon>
        <taxon>Peniculida</taxon>
        <taxon>Parameciidae</taxon>
        <taxon>Paramecium</taxon>
    </lineage>
</organism>
<reference evidence="1" key="1">
    <citation type="submission" date="2021-01" db="EMBL/GenBank/DDBJ databases">
        <authorList>
            <consortium name="Genoscope - CEA"/>
            <person name="William W."/>
        </authorList>
    </citation>
    <scope>NUCLEOTIDE SEQUENCE</scope>
</reference>
<keyword evidence="2" id="KW-1185">Reference proteome</keyword>
<sequence length="234" mass="27586">MLKIEEYVCNLKESKILFNDALRIDTHQSLESYDNTQFQNPIYNIVPPEYFQSVTENKYSNIFSSYIQSPKHEELKSTIKQTPKKRTFSFSESQYLNKDPACNISADFGQNTQLPTQSQLKFYSKFSQENNFQNIETPNKERWQLQDSMLVLNNSIPQSKFSSPQKKYDKVQKLKITNYNLDAKQTQTTKITQVTNISLQDNNKEFEQIFKECQNNFEKNKARKTEEYIACNIQ</sequence>
<dbReference type="Proteomes" id="UP000688137">
    <property type="component" value="Unassembled WGS sequence"/>
</dbReference>
<gene>
    <name evidence="1" type="ORF">PPRIM_AZ9-3.1.T0570057</name>
</gene>
<proteinExistence type="predicted"/>
<dbReference type="EMBL" id="CAJJDM010000058">
    <property type="protein sequence ID" value="CAD8076789.1"/>
    <property type="molecule type" value="Genomic_DNA"/>
</dbReference>
<accession>A0A8S1MAV0</accession>
<evidence type="ECO:0000313" key="1">
    <source>
        <dbReference type="EMBL" id="CAD8076789.1"/>
    </source>
</evidence>
<dbReference type="AlphaFoldDB" id="A0A8S1MAV0"/>
<comment type="caution">
    <text evidence="1">The sequence shown here is derived from an EMBL/GenBank/DDBJ whole genome shotgun (WGS) entry which is preliminary data.</text>
</comment>
<evidence type="ECO:0000313" key="2">
    <source>
        <dbReference type="Proteomes" id="UP000688137"/>
    </source>
</evidence>
<protein>
    <submittedName>
        <fullName evidence="1">Uncharacterized protein</fullName>
    </submittedName>
</protein>
<name>A0A8S1MAV0_PARPR</name>